<sequence>MKFSIKARIGASFAIVLAMSAAGGALGLHAASTVNGQLVQFVAQPFEQVRAVSDISTRIEEVRRILWMTYAADPSLRPVLHQQYDAAWTAVDDNLTALRASVSADVEAQVAEMARAAAAFRTVADEALVRGGKADPASTDASVTGETRRALDYLNKELKPAAFAVAETLGRIREGVAAAAEVSVRRSDDVYTAARGTLVALVLAGLGLGALLAFALSRSINKGLRQLGENVARISQGDLARTIVHGRHDEIGTLLTDLSQMRVTLNATMTNVIASAAQVASNSRQSATTAEQLSSGSTEQAAASEETSAAVEEMTANVRQNADNATQAETTARTARDLAEDVAGATAKAVQAMGEVADKVRLVQEIARQTDLLALNAAIEAARAGSHGKGFAVVASEVRRLAERAQAAATEIGELSTGTLDVASGAGQKMTALLPAIQRTAELISEISAACREQSIGIEQINQAVVQLDQVTQANAGAANEMTATAEALSGEAVSLNERAAFFKLEATESFSAVSGAGPRSQADAGPSGEVRRLQARAADFAASRPAAERRGPAARERGVRGAAIDLDRADAFERMSG</sequence>
<dbReference type="Proteomes" id="UP001163223">
    <property type="component" value="Chromosome"/>
</dbReference>
<accession>A0ACD4NQ06</accession>
<name>A0ACD4NQ06_9HYPH</name>
<dbReference type="EMBL" id="CP113520">
    <property type="protein sequence ID" value="WAJ28801.1"/>
    <property type="molecule type" value="Genomic_DNA"/>
</dbReference>
<organism evidence="1 2">
    <name type="scientific">Antarcticirhabdus aurantiaca</name>
    <dbReference type="NCBI Taxonomy" id="2606717"/>
    <lineage>
        <taxon>Bacteria</taxon>
        <taxon>Pseudomonadati</taxon>
        <taxon>Pseudomonadota</taxon>
        <taxon>Alphaproteobacteria</taxon>
        <taxon>Hyphomicrobiales</taxon>
        <taxon>Aurantimonadaceae</taxon>
        <taxon>Antarcticirhabdus</taxon>
    </lineage>
</organism>
<gene>
    <name evidence="1" type="ORF">OXU80_00655</name>
</gene>
<protein>
    <submittedName>
        <fullName evidence="1">Methyl-accepting chemotaxis protein</fullName>
    </submittedName>
</protein>
<keyword evidence="2" id="KW-1185">Reference proteome</keyword>
<evidence type="ECO:0000313" key="2">
    <source>
        <dbReference type="Proteomes" id="UP001163223"/>
    </source>
</evidence>
<evidence type="ECO:0000313" key="1">
    <source>
        <dbReference type="EMBL" id="WAJ28801.1"/>
    </source>
</evidence>
<reference evidence="1" key="1">
    <citation type="submission" date="2022-11" db="EMBL/GenBank/DDBJ databases">
        <title>beta-Carotene-producing bacterium, Jeongeuplla avenae sp. nov., alleviates the salt stress of Arabidopsis seedlings.</title>
        <authorList>
            <person name="Jiang L."/>
            <person name="Lee J."/>
        </authorList>
    </citation>
    <scope>NUCLEOTIDE SEQUENCE</scope>
    <source>
        <strain evidence="1">DY_R2A_6</strain>
    </source>
</reference>
<proteinExistence type="predicted"/>